<evidence type="ECO:0000259" key="1">
    <source>
        <dbReference type="Pfam" id="PF01464"/>
    </source>
</evidence>
<reference evidence="2 3" key="1">
    <citation type="submission" date="2019-10" db="EMBL/GenBank/DDBJ databases">
        <title>Complete genome sequencing of drug resistant plasmids in Kluyvera intermedia.</title>
        <authorList>
            <person name="Ke C."/>
            <person name="Jian S."/>
        </authorList>
    </citation>
    <scope>NUCLEOTIDE SEQUENCE [LARGE SCALE GENOMIC DNA]</scope>
    <source>
        <strain evidence="2 3">N2-1</strain>
    </source>
</reference>
<accession>A0ABX6DM24</accession>
<dbReference type="EMBL" id="CP045845">
    <property type="protein sequence ID" value="QGH29841.1"/>
    <property type="molecule type" value="Genomic_DNA"/>
</dbReference>
<keyword evidence="3" id="KW-1185">Reference proteome</keyword>
<dbReference type="Proteomes" id="UP000344450">
    <property type="component" value="Chromosome"/>
</dbReference>
<dbReference type="InterPro" id="IPR023346">
    <property type="entry name" value="Lysozyme-like_dom_sf"/>
</dbReference>
<dbReference type="Pfam" id="PF01464">
    <property type="entry name" value="SLT"/>
    <property type="match status" value="1"/>
</dbReference>
<dbReference type="InterPro" id="IPR008258">
    <property type="entry name" value="Transglycosylase_SLT_dom_1"/>
</dbReference>
<gene>
    <name evidence="2" type="ORF">GHC21_09290</name>
</gene>
<evidence type="ECO:0000313" key="2">
    <source>
        <dbReference type="EMBL" id="QGH29841.1"/>
    </source>
</evidence>
<sequence length="167" mass="18788">MQINTVIAFAITSFFLSPFDTLAQNNDCIAQAAQCFQVNPLLIKAIIWHESKNQPQAVNINKNRTVDVGIMQINTVHFSSLKARGIDEQRLRQDSCANVFSGTWILKQKIEQYGYSWDGIGSYHSRTAMPREKYVQKIVSIIAYQTSVLDTIAVAPSSDVPKLFSCR</sequence>
<evidence type="ECO:0000313" key="3">
    <source>
        <dbReference type="Proteomes" id="UP000344450"/>
    </source>
</evidence>
<name>A0ABX6DM24_KLUIN</name>
<dbReference type="RefSeq" id="WP_153742737.1">
    <property type="nucleotide sequence ID" value="NZ_CP045843.1"/>
</dbReference>
<dbReference type="SUPFAM" id="SSF53955">
    <property type="entry name" value="Lysozyme-like"/>
    <property type="match status" value="1"/>
</dbReference>
<protein>
    <submittedName>
        <fullName evidence="2">Transglycosylase SLT domain-containing protein</fullName>
    </submittedName>
</protein>
<feature type="domain" description="Transglycosylase SLT" evidence="1">
    <location>
        <begin position="27"/>
        <end position="126"/>
    </location>
</feature>
<dbReference type="GeneID" id="91972594"/>
<dbReference type="CDD" id="cd13400">
    <property type="entry name" value="LT_IagB-like"/>
    <property type="match status" value="1"/>
</dbReference>
<dbReference type="Gene3D" id="1.10.530.10">
    <property type="match status" value="1"/>
</dbReference>
<proteinExistence type="predicted"/>
<organism evidence="2 3">
    <name type="scientific">Kluyvera intermedia</name>
    <name type="common">Enterobacter intermedius</name>
    <dbReference type="NCBI Taxonomy" id="61648"/>
    <lineage>
        <taxon>Bacteria</taxon>
        <taxon>Pseudomonadati</taxon>
        <taxon>Pseudomonadota</taxon>
        <taxon>Gammaproteobacteria</taxon>
        <taxon>Enterobacterales</taxon>
        <taxon>Enterobacteriaceae</taxon>
        <taxon>Kluyvera</taxon>
    </lineage>
</organism>